<feature type="region of interest" description="Disordered" evidence="1">
    <location>
        <begin position="108"/>
        <end position="129"/>
    </location>
</feature>
<protein>
    <submittedName>
        <fullName evidence="2">Uncharacterized protein</fullName>
    </submittedName>
</protein>
<name>A0A4C1WVP5_EUMVA</name>
<feature type="compositionally biased region" description="Basic and acidic residues" evidence="1">
    <location>
        <begin position="108"/>
        <end position="128"/>
    </location>
</feature>
<evidence type="ECO:0000256" key="1">
    <source>
        <dbReference type="SAM" id="MobiDB-lite"/>
    </source>
</evidence>
<dbReference type="Proteomes" id="UP000299102">
    <property type="component" value="Unassembled WGS sequence"/>
</dbReference>
<gene>
    <name evidence="2" type="ORF">EVAR_43212_1</name>
</gene>
<organism evidence="2 3">
    <name type="scientific">Eumeta variegata</name>
    <name type="common">Bagworm moth</name>
    <name type="synonym">Eumeta japonica</name>
    <dbReference type="NCBI Taxonomy" id="151549"/>
    <lineage>
        <taxon>Eukaryota</taxon>
        <taxon>Metazoa</taxon>
        <taxon>Ecdysozoa</taxon>
        <taxon>Arthropoda</taxon>
        <taxon>Hexapoda</taxon>
        <taxon>Insecta</taxon>
        <taxon>Pterygota</taxon>
        <taxon>Neoptera</taxon>
        <taxon>Endopterygota</taxon>
        <taxon>Lepidoptera</taxon>
        <taxon>Glossata</taxon>
        <taxon>Ditrysia</taxon>
        <taxon>Tineoidea</taxon>
        <taxon>Psychidae</taxon>
        <taxon>Oiketicinae</taxon>
        <taxon>Eumeta</taxon>
    </lineage>
</organism>
<reference evidence="2 3" key="1">
    <citation type="journal article" date="2019" name="Commun. Biol.">
        <title>The bagworm genome reveals a unique fibroin gene that provides high tensile strength.</title>
        <authorList>
            <person name="Kono N."/>
            <person name="Nakamura H."/>
            <person name="Ohtoshi R."/>
            <person name="Tomita M."/>
            <person name="Numata K."/>
            <person name="Arakawa K."/>
        </authorList>
    </citation>
    <scope>NUCLEOTIDE SEQUENCE [LARGE SCALE GENOMIC DNA]</scope>
</reference>
<keyword evidence="3" id="KW-1185">Reference proteome</keyword>
<proteinExistence type="predicted"/>
<evidence type="ECO:0000313" key="3">
    <source>
        <dbReference type="Proteomes" id="UP000299102"/>
    </source>
</evidence>
<comment type="caution">
    <text evidence="2">The sequence shown here is derived from an EMBL/GenBank/DDBJ whole genome shotgun (WGS) entry which is preliminary data.</text>
</comment>
<dbReference type="AlphaFoldDB" id="A0A4C1WVP5"/>
<accession>A0A4C1WVP5</accession>
<evidence type="ECO:0000313" key="2">
    <source>
        <dbReference type="EMBL" id="GBP54187.1"/>
    </source>
</evidence>
<dbReference type="EMBL" id="BGZK01000641">
    <property type="protein sequence ID" value="GBP54187.1"/>
    <property type="molecule type" value="Genomic_DNA"/>
</dbReference>
<sequence length="178" mass="19672">MCDSHPEHSLSVRGAAEFSERIRSIALQRSSGCGVSDTKQPDMPQWRRALMDVGFRRCRGCIMDYSLDPISVTPLVIFHAELVLFTSVSNAPYSVLYVVVNSSKDMRNRAGADRRAGRGRAASERDGARAPPDWCIGALAPPSIGHRRPHVFAELPSDELHSQSFELALRIIGKVYAH</sequence>